<dbReference type="Proteomes" id="UP001060170">
    <property type="component" value="Chromosome 5"/>
</dbReference>
<accession>A0ACC0EL20</accession>
<reference evidence="1 2" key="3">
    <citation type="journal article" date="2022" name="Microbiol. Spectr.">
        <title>Folding features and dynamics of 3D genome architecture in plant fungal pathogens.</title>
        <authorList>
            <person name="Xia C."/>
        </authorList>
    </citation>
    <scope>NUCLEOTIDE SEQUENCE [LARGE SCALE GENOMIC DNA]</scope>
    <source>
        <strain evidence="1 2">93-210</strain>
    </source>
</reference>
<comment type="caution">
    <text evidence="1">The sequence shown here is derived from an EMBL/GenBank/DDBJ whole genome shotgun (WGS) entry which is preliminary data.</text>
</comment>
<sequence>MPITGTRSASPGLMMTAQHAGRGGDHHHGIFIIIIMDPKKLANQGDELWKRSDKLNAEFFALSYGSLVVQLVKDYEDYSQVNQQLDKMGYNIGTRLIEDLLARSSLPRCSDFREVGEVVSKVAFKMFLGYSPHVSHNPQVTSGLREFTLGFDENVLAEFVELPEDALGAQIKPGPATAGTETGSVGGLWYSQILCGVIRGALEMVGMAVEAKFVSDVLRGDDTTEIKVRLVKYLDDEVPQGDD</sequence>
<reference evidence="2" key="1">
    <citation type="journal article" date="2018" name="BMC Genomics">
        <title>Genomic insights into host adaptation between the wheat stripe rust pathogen (Puccinia striiformis f. sp. tritici) and the barley stripe rust pathogen (Puccinia striiformis f. sp. hordei).</title>
        <authorList>
            <person name="Xia C."/>
            <person name="Wang M."/>
            <person name="Yin C."/>
            <person name="Cornejo O.E."/>
            <person name="Hulbert S.H."/>
            <person name="Chen X."/>
        </authorList>
    </citation>
    <scope>NUCLEOTIDE SEQUENCE [LARGE SCALE GENOMIC DNA]</scope>
    <source>
        <strain evidence="2">93-210</strain>
    </source>
</reference>
<evidence type="ECO:0000313" key="2">
    <source>
        <dbReference type="Proteomes" id="UP001060170"/>
    </source>
</evidence>
<dbReference type="EMBL" id="CM045869">
    <property type="protein sequence ID" value="KAI7955323.1"/>
    <property type="molecule type" value="Genomic_DNA"/>
</dbReference>
<organism evidence="1 2">
    <name type="scientific">Puccinia striiformis f. sp. tritici</name>
    <dbReference type="NCBI Taxonomy" id="168172"/>
    <lineage>
        <taxon>Eukaryota</taxon>
        <taxon>Fungi</taxon>
        <taxon>Dikarya</taxon>
        <taxon>Basidiomycota</taxon>
        <taxon>Pucciniomycotina</taxon>
        <taxon>Pucciniomycetes</taxon>
        <taxon>Pucciniales</taxon>
        <taxon>Pucciniaceae</taxon>
        <taxon>Puccinia</taxon>
    </lineage>
</organism>
<proteinExistence type="predicted"/>
<gene>
    <name evidence="1" type="ORF">MJO28_005723</name>
</gene>
<protein>
    <submittedName>
        <fullName evidence="1">Uncharacterized protein</fullName>
    </submittedName>
</protein>
<reference evidence="2" key="2">
    <citation type="journal article" date="2018" name="Mol. Plant Microbe Interact.">
        <title>Genome sequence resources for the wheat stripe rust pathogen (Puccinia striiformis f. sp. tritici) and the barley stripe rust pathogen (Puccinia striiformis f. sp. hordei).</title>
        <authorList>
            <person name="Xia C."/>
            <person name="Wang M."/>
            <person name="Yin C."/>
            <person name="Cornejo O.E."/>
            <person name="Hulbert S.H."/>
            <person name="Chen X."/>
        </authorList>
    </citation>
    <scope>NUCLEOTIDE SEQUENCE [LARGE SCALE GENOMIC DNA]</scope>
    <source>
        <strain evidence="2">93-210</strain>
    </source>
</reference>
<name>A0ACC0EL20_9BASI</name>
<evidence type="ECO:0000313" key="1">
    <source>
        <dbReference type="EMBL" id="KAI7955323.1"/>
    </source>
</evidence>
<keyword evidence="2" id="KW-1185">Reference proteome</keyword>